<feature type="transmembrane region" description="Helical" evidence="7">
    <location>
        <begin position="136"/>
        <end position="163"/>
    </location>
</feature>
<evidence type="ECO:0000256" key="5">
    <source>
        <dbReference type="ARBA" id="ARBA00023136"/>
    </source>
</evidence>
<dbReference type="PANTHER" id="PTHR21716:SF64">
    <property type="entry name" value="AI-2 TRANSPORT PROTEIN TQSA"/>
    <property type="match status" value="1"/>
</dbReference>
<dbReference type="GO" id="GO:0055085">
    <property type="term" value="P:transmembrane transport"/>
    <property type="evidence" value="ECO:0007669"/>
    <property type="project" value="TreeGrafter"/>
</dbReference>
<dbReference type="InterPro" id="IPR002549">
    <property type="entry name" value="AI-2E-like"/>
</dbReference>
<feature type="transmembrane region" description="Helical" evidence="7">
    <location>
        <begin position="62"/>
        <end position="83"/>
    </location>
</feature>
<evidence type="ECO:0000256" key="6">
    <source>
        <dbReference type="SAM" id="MobiDB-lite"/>
    </source>
</evidence>
<sequence>MMAVEKRAIGLRVLITGASICVVIAGLRAAGPILVPVLFSAFLAVLAIPPVTWLQSKKVPDWLAVTIVFVGVIGSFIGVSFLIGNSVSSFMENVPDYEARLSSMTAGWIAWFSGHGIDVSADTLLAQIDASQAADWAAAMVASIGSLLSDTAFVLLTTAFILAEAAGLPRKLQAALGDPDADIERFGGVIRDIHEYLSIKTKISVVTGLLAGLLCWAVGVDYPVLWAVIAFFLNYIPTLGSIIAALPPVLLGIVNVGLERSAVLLIGYLVINTIMGNVVEPKVMGKRLGLSSLVVFLSLVFWGWIWGPLGMFLSVPLTMVVKILLENSDDMRWIAVLLGSGAEMEHRLEPDGQGGKTPTGVQRMVASQPPVEGDGGDEFDAVVEAD</sequence>
<keyword evidence="4 7" id="KW-1133">Transmembrane helix</keyword>
<comment type="caution">
    <text evidence="8">The sequence shown here is derived from an EMBL/GenBank/DDBJ whole genome shotgun (WGS) entry which is preliminary data.</text>
</comment>
<dbReference type="Proteomes" id="UP000031599">
    <property type="component" value="Unassembled WGS sequence"/>
</dbReference>
<dbReference type="PANTHER" id="PTHR21716">
    <property type="entry name" value="TRANSMEMBRANE PROTEIN"/>
    <property type="match status" value="1"/>
</dbReference>
<dbReference type="Pfam" id="PF01594">
    <property type="entry name" value="AI-2E_transport"/>
    <property type="match status" value="1"/>
</dbReference>
<feature type="transmembrane region" description="Helical" evidence="7">
    <location>
        <begin position="262"/>
        <end position="279"/>
    </location>
</feature>
<feature type="transmembrane region" description="Helical" evidence="7">
    <location>
        <begin position="9"/>
        <end position="27"/>
    </location>
</feature>
<feature type="compositionally biased region" description="Acidic residues" evidence="6">
    <location>
        <begin position="374"/>
        <end position="386"/>
    </location>
</feature>
<evidence type="ECO:0000256" key="1">
    <source>
        <dbReference type="ARBA" id="ARBA00004141"/>
    </source>
</evidence>
<keyword evidence="5 7" id="KW-0472">Membrane</keyword>
<evidence type="ECO:0000256" key="7">
    <source>
        <dbReference type="SAM" id="Phobius"/>
    </source>
</evidence>
<comment type="similarity">
    <text evidence="2">Belongs to the autoinducer-2 exporter (AI-2E) (TC 2.A.86) family.</text>
</comment>
<feature type="transmembrane region" description="Helical" evidence="7">
    <location>
        <begin position="201"/>
        <end position="219"/>
    </location>
</feature>
<feature type="transmembrane region" description="Helical" evidence="7">
    <location>
        <begin position="33"/>
        <end position="55"/>
    </location>
</feature>
<comment type="subcellular location">
    <subcellularLocation>
        <location evidence="1">Membrane</location>
        <topology evidence="1">Multi-pass membrane protein</topology>
    </subcellularLocation>
</comment>
<evidence type="ECO:0000313" key="9">
    <source>
        <dbReference type="Proteomes" id="UP000031599"/>
    </source>
</evidence>
<accession>A0A0C1Z3P7</accession>
<dbReference type="GO" id="GO:0016020">
    <property type="term" value="C:membrane"/>
    <property type="evidence" value="ECO:0007669"/>
    <property type="project" value="UniProtKB-SubCell"/>
</dbReference>
<reference evidence="8 9" key="1">
    <citation type="submission" date="2014-12" db="EMBL/GenBank/DDBJ databases">
        <title>Genome assembly of Enhygromyxa salina DSM 15201.</title>
        <authorList>
            <person name="Sharma G."/>
            <person name="Subramanian S."/>
        </authorList>
    </citation>
    <scope>NUCLEOTIDE SEQUENCE [LARGE SCALE GENOMIC DNA]</scope>
    <source>
        <strain evidence="8 9">DSM 15201</strain>
    </source>
</reference>
<proteinExistence type="inferred from homology"/>
<gene>
    <name evidence="8" type="ORF">DB30_01818</name>
</gene>
<evidence type="ECO:0000256" key="4">
    <source>
        <dbReference type="ARBA" id="ARBA00022989"/>
    </source>
</evidence>
<evidence type="ECO:0000256" key="2">
    <source>
        <dbReference type="ARBA" id="ARBA00009773"/>
    </source>
</evidence>
<evidence type="ECO:0000313" key="8">
    <source>
        <dbReference type="EMBL" id="KIG12214.1"/>
    </source>
</evidence>
<dbReference type="EMBL" id="JMCC02000145">
    <property type="protein sequence ID" value="KIG12214.1"/>
    <property type="molecule type" value="Genomic_DNA"/>
</dbReference>
<protein>
    <submittedName>
        <fullName evidence="8">Putative transport protein</fullName>
    </submittedName>
</protein>
<organism evidence="8 9">
    <name type="scientific">Enhygromyxa salina</name>
    <dbReference type="NCBI Taxonomy" id="215803"/>
    <lineage>
        <taxon>Bacteria</taxon>
        <taxon>Pseudomonadati</taxon>
        <taxon>Myxococcota</taxon>
        <taxon>Polyangia</taxon>
        <taxon>Nannocystales</taxon>
        <taxon>Nannocystaceae</taxon>
        <taxon>Enhygromyxa</taxon>
    </lineage>
</organism>
<name>A0A0C1Z3P7_9BACT</name>
<feature type="region of interest" description="Disordered" evidence="6">
    <location>
        <begin position="347"/>
        <end position="386"/>
    </location>
</feature>
<evidence type="ECO:0000256" key="3">
    <source>
        <dbReference type="ARBA" id="ARBA00022692"/>
    </source>
</evidence>
<feature type="transmembrane region" description="Helical" evidence="7">
    <location>
        <begin position="299"/>
        <end position="325"/>
    </location>
</feature>
<feature type="transmembrane region" description="Helical" evidence="7">
    <location>
        <begin position="225"/>
        <end position="250"/>
    </location>
</feature>
<keyword evidence="3 7" id="KW-0812">Transmembrane</keyword>
<dbReference type="AlphaFoldDB" id="A0A0C1Z3P7"/>